<dbReference type="RefSeq" id="WP_142000209.1">
    <property type="nucleotide sequence ID" value="NZ_VFML01000001.1"/>
</dbReference>
<gene>
    <name evidence="2" type="ORF">FB471_4348</name>
</gene>
<proteinExistence type="inferred from homology"/>
<name>A0A542DN87_AMYCI</name>
<dbReference type="PANTHER" id="PTHR11786:SF0">
    <property type="entry name" value="ARYLAMINE N-ACETYLTRANSFERASE 4-RELATED"/>
    <property type="match status" value="1"/>
</dbReference>
<comment type="similarity">
    <text evidence="1">Belongs to the arylamine N-acetyltransferase family.</text>
</comment>
<dbReference type="EMBL" id="VFML01000001">
    <property type="protein sequence ID" value="TQJ04550.1"/>
    <property type="molecule type" value="Genomic_DNA"/>
</dbReference>
<dbReference type="SUPFAM" id="SSF54001">
    <property type="entry name" value="Cysteine proteinases"/>
    <property type="match status" value="1"/>
</dbReference>
<keyword evidence="3" id="KW-1185">Reference proteome</keyword>
<dbReference type="AlphaFoldDB" id="A0A542DN87"/>
<evidence type="ECO:0000313" key="2">
    <source>
        <dbReference type="EMBL" id="TQJ04550.1"/>
    </source>
</evidence>
<organism evidence="2 3">
    <name type="scientific">Amycolatopsis cihanbeyliensis</name>
    <dbReference type="NCBI Taxonomy" id="1128664"/>
    <lineage>
        <taxon>Bacteria</taxon>
        <taxon>Bacillati</taxon>
        <taxon>Actinomycetota</taxon>
        <taxon>Actinomycetes</taxon>
        <taxon>Pseudonocardiales</taxon>
        <taxon>Pseudonocardiaceae</taxon>
        <taxon>Amycolatopsis</taxon>
    </lineage>
</organism>
<comment type="caution">
    <text evidence="2">The sequence shown here is derived from an EMBL/GenBank/DDBJ whole genome shotgun (WGS) entry which is preliminary data.</text>
</comment>
<accession>A0A542DN87</accession>
<keyword evidence="2" id="KW-0808">Transferase</keyword>
<dbReference type="GO" id="GO:0016407">
    <property type="term" value="F:acetyltransferase activity"/>
    <property type="evidence" value="ECO:0007669"/>
    <property type="project" value="InterPro"/>
</dbReference>
<dbReference type="Pfam" id="PF00797">
    <property type="entry name" value="Acetyltransf_2"/>
    <property type="match status" value="1"/>
</dbReference>
<evidence type="ECO:0000256" key="1">
    <source>
        <dbReference type="ARBA" id="ARBA00006547"/>
    </source>
</evidence>
<sequence>MATTNTPAALCAAEKRGLEAYLRRIGLERELPAERATLRVVHRAHVTSIPFENLDILLGAVPALDIGSVRDKLVRTDRGGYCHEVPREVSGIAPPAEFGQ</sequence>
<dbReference type="Gene3D" id="3.30.2140.10">
    <property type="entry name" value="Arylamine N-acetyltransferase"/>
    <property type="match status" value="1"/>
</dbReference>
<evidence type="ECO:0000313" key="3">
    <source>
        <dbReference type="Proteomes" id="UP000320876"/>
    </source>
</evidence>
<reference evidence="2 3" key="1">
    <citation type="submission" date="2019-06" db="EMBL/GenBank/DDBJ databases">
        <title>Sequencing the genomes of 1000 actinobacteria strains.</title>
        <authorList>
            <person name="Klenk H.-P."/>
        </authorList>
    </citation>
    <scope>NUCLEOTIDE SEQUENCE [LARGE SCALE GENOMIC DNA]</scope>
    <source>
        <strain evidence="2 3">DSM 45679</strain>
    </source>
</reference>
<dbReference type="PANTHER" id="PTHR11786">
    <property type="entry name" value="N-HYDROXYARYLAMINE O-ACETYLTRANSFERASE"/>
    <property type="match status" value="1"/>
</dbReference>
<dbReference type="Proteomes" id="UP000320876">
    <property type="component" value="Unassembled WGS sequence"/>
</dbReference>
<dbReference type="InterPro" id="IPR038765">
    <property type="entry name" value="Papain-like_cys_pep_sf"/>
</dbReference>
<protein>
    <submittedName>
        <fullName evidence="2">N-acetyltransferase</fullName>
    </submittedName>
</protein>
<dbReference type="InterPro" id="IPR001447">
    <property type="entry name" value="Arylamine_N-AcTrfase"/>
</dbReference>
<dbReference type="OrthoDB" id="7181050at2"/>